<dbReference type="PROSITE" id="PS51257">
    <property type="entry name" value="PROKAR_LIPOPROTEIN"/>
    <property type="match status" value="1"/>
</dbReference>
<organism evidence="1 2">
    <name type="scientific">Campylobacter ureolyticus RIGS 9880</name>
    <dbReference type="NCBI Taxonomy" id="1032069"/>
    <lineage>
        <taxon>Bacteria</taxon>
        <taxon>Pseudomonadati</taxon>
        <taxon>Campylobacterota</taxon>
        <taxon>Epsilonproteobacteria</taxon>
        <taxon>Campylobacterales</taxon>
        <taxon>Campylobacteraceae</taxon>
        <taxon>Campylobacter</taxon>
    </lineage>
</organism>
<dbReference type="InterPro" id="IPR011047">
    <property type="entry name" value="Quinoprotein_ADH-like_sf"/>
</dbReference>
<sequence>MEIKMKKINLLSIVLLSIFLVGCSTKREYFSPQKEEILGKASFDNKTGSEILYVTKSGITLKNGKVITKDERSFNLNLEKKEKFLNYNDEKIITSTIDGKLKILDVNSNLIFDEKFPSQPVSASLIGTKLAVVCADNSIWMIDINSKNVILSDKFDTTFTLDSRIASPLFAGNGVVVFPTLDGRVVITVNGMKAQDIFVSAEPFFNNIIYLDVLGDKMFAATNSTLILISPNGNKRLLQNIRDIFRYEDRIYLFRKDGIAQIYDLNLNEIKESKFKFAIFSGVMPHGNSIYIFEKTGYLIKTDLNLENAQIYKLNDELDKLSFASIENFYHKDKFIELK</sequence>
<dbReference type="Proteomes" id="UP000063971">
    <property type="component" value="Chromosome"/>
</dbReference>
<dbReference type="AlphaFoldDB" id="A0AAU8U256"/>
<evidence type="ECO:0000313" key="2">
    <source>
        <dbReference type="Proteomes" id="UP000063971"/>
    </source>
</evidence>
<dbReference type="SUPFAM" id="SSF50998">
    <property type="entry name" value="Quinoprotein alcohol dehydrogenase-like"/>
    <property type="match status" value="1"/>
</dbReference>
<accession>A0AAU8U256</accession>
<reference evidence="1 2" key="1">
    <citation type="journal article" date="2015" name="Genome Announc.">
        <title>Complete Genome Sequence of the Campylobacter ureolyticus Clinical Isolate RIGS 9880.</title>
        <authorList>
            <person name="Miller W.G."/>
            <person name="Yee E."/>
            <person name="On S.L."/>
            <person name="Andersen L.P."/>
            <person name="Bono J.L."/>
        </authorList>
    </citation>
    <scope>NUCLEOTIDE SEQUENCE [LARGE SCALE GENOMIC DNA]</scope>
    <source>
        <strain evidence="1 2">RIGS 9880</strain>
    </source>
</reference>
<dbReference type="Gene3D" id="2.130.10.10">
    <property type="entry name" value="YVTN repeat-like/Quinoprotein amine dehydrogenase"/>
    <property type="match status" value="1"/>
</dbReference>
<name>A0AAU8U256_9BACT</name>
<dbReference type="EMBL" id="CP012195">
    <property type="protein sequence ID" value="AKT91228.1"/>
    <property type="molecule type" value="Genomic_DNA"/>
</dbReference>
<gene>
    <name evidence="1" type="ORF">CUREO_1395</name>
</gene>
<protein>
    <submittedName>
        <fullName evidence="1">Lipoprotein, putative beta-barrel assembly machinery complex lipoprotein BamB</fullName>
    </submittedName>
</protein>
<dbReference type="KEGG" id="cure:CUREO_1395"/>
<evidence type="ECO:0000313" key="1">
    <source>
        <dbReference type="EMBL" id="AKT91228.1"/>
    </source>
</evidence>
<proteinExistence type="predicted"/>
<dbReference type="InterPro" id="IPR015943">
    <property type="entry name" value="WD40/YVTN_repeat-like_dom_sf"/>
</dbReference>
<keyword evidence="1" id="KW-0449">Lipoprotein</keyword>